<accession>A0A1J6IPH8</accession>
<dbReference type="EMBL" id="MJEQ01037184">
    <property type="protein sequence ID" value="OIT06618.1"/>
    <property type="molecule type" value="Genomic_DNA"/>
</dbReference>
<evidence type="ECO:0000256" key="1">
    <source>
        <dbReference type="SAM" id="MobiDB-lite"/>
    </source>
</evidence>
<sequence length="819" mass="92595">MEKKRSSRNQQQTEKSQLNCMWGLISSLYIGQNHRKQKLLSNGKTAAKNVIGKNPRKLDALTYFSDQIHGFEDGAEMEALGVCTGDKRMKSFIQEEISGSMQKNTQIIARNVQHKEVDYGLFDHMISKYKPSSKKSRTNQSPLYGWKDTKTGDFQQASGSAEMSINKLNLASLLEAICSQIHASNDQLDEISLQVLQTSAKAFIDKMFIDRNYISKGRVNYEPEQFSDALEMLNSNGDLFLKLLQDPNSLLVKQIRSLQNVQMARDSVKSLMSNKLSDDQSSDNDIWKSEQKHQRSGDASKESSSPRPSSKIVVLKPIPRTVRCSENVACHCSSMQSHRSSSSKGENVKRTSFSLKDIKRKLKDAMGEKWKEKHLSSVGSTLHRLHSINDKQNLGVDNEGGRSRLTIAGPVNSSTESNIKNEAENKQESTSTHAAKVSLMSERVRKKLDVSTISYTKKRELDISMEAKRHLSQRLNYVNTTSEDVMSRQPTRTLERILSSPEHDRLFNYSSKQDSESNPAQIRPNDTTIVELPVEPALTVVQSPQRDKCHWHLNSSMVDSLSEVWSPGSSTDVSASSPSSIFKLRVVDNNMDRGDHSSPVSVLEPVFTDDLASPSGNQPSDTALQPRRINFEGCSNKEFPENTILNRAEPDALRIYIQSSLQTLHLNCEELWLNRPLSEQMITEQMIDATLSDELETLALQCDSEPKLLMDYTNEVLLEAYDFHFRFPQWLSFLQPKILSFPPENFLVESIMKEVRQHLMPVMEQLTLNDHVEKALAKSGSWLDIRNDAEDILTQVTDDVLEESIMDIVVQLYTSFLCS</sequence>
<evidence type="ECO:0000259" key="3">
    <source>
        <dbReference type="Pfam" id="PF14309"/>
    </source>
</evidence>
<name>A0A1J6IPH8_NICAT</name>
<evidence type="ECO:0000313" key="5">
    <source>
        <dbReference type="Proteomes" id="UP000187609"/>
    </source>
</evidence>
<dbReference type="Pfam" id="PF14309">
    <property type="entry name" value="DUF4378"/>
    <property type="match status" value="1"/>
</dbReference>
<protein>
    <recommendedName>
        <fullName evidence="6">DUF4378 domain-containing protein</fullName>
    </recommendedName>
</protein>
<keyword evidence="5" id="KW-1185">Reference proteome</keyword>
<feature type="compositionally biased region" description="Low complexity" evidence="1">
    <location>
        <begin position="302"/>
        <end position="311"/>
    </location>
</feature>
<dbReference type="Gramene" id="OIT06618">
    <property type="protein sequence ID" value="OIT06618"/>
    <property type="gene ID" value="A4A49_39239"/>
</dbReference>
<feature type="domain" description="DUF3741" evidence="2">
    <location>
        <begin position="206"/>
        <end position="249"/>
    </location>
</feature>
<feature type="region of interest" description="Disordered" evidence="1">
    <location>
        <begin position="272"/>
        <end position="316"/>
    </location>
</feature>
<feature type="region of interest" description="Disordered" evidence="1">
    <location>
        <begin position="392"/>
        <end position="434"/>
    </location>
</feature>
<dbReference type="AlphaFoldDB" id="A0A1J6IPH8"/>
<dbReference type="PANTHER" id="PTHR47212">
    <property type="entry name" value="ADHESIN-LIKE PROTEIN, PUTATIVE (DUF3741)-RELATED"/>
    <property type="match status" value="1"/>
</dbReference>
<dbReference type="PANTHER" id="PTHR47212:SF4">
    <property type="entry name" value="ADHESIN-LIKE PROTEIN, PUTATIVE (DUF3741)-RELATED"/>
    <property type="match status" value="1"/>
</dbReference>
<dbReference type="Pfam" id="PF12552">
    <property type="entry name" value="DUF3741"/>
    <property type="match status" value="1"/>
</dbReference>
<dbReference type="Proteomes" id="UP000187609">
    <property type="component" value="Unassembled WGS sequence"/>
</dbReference>
<feature type="domain" description="DUF4378" evidence="3">
    <location>
        <begin position="656"/>
        <end position="803"/>
    </location>
</feature>
<dbReference type="InterPro" id="IPR022212">
    <property type="entry name" value="DUF3741"/>
</dbReference>
<feature type="compositionally biased region" description="Basic and acidic residues" evidence="1">
    <location>
        <begin position="285"/>
        <end position="301"/>
    </location>
</feature>
<organism evidence="4 5">
    <name type="scientific">Nicotiana attenuata</name>
    <name type="common">Coyote tobacco</name>
    <dbReference type="NCBI Taxonomy" id="49451"/>
    <lineage>
        <taxon>Eukaryota</taxon>
        <taxon>Viridiplantae</taxon>
        <taxon>Streptophyta</taxon>
        <taxon>Embryophyta</taxon>
        <taxon>Tracheophyta</taxon>
        <taxon>Spermatophyta</taxon>
        <taxon>Magnoliopsida</taxon>
        <taxon>eudicotyledons</taxon>
        <taxon>Gunneridae</taxon>
        <taxon>Pentapetalae</taxon>
        <taxon>asterids</taxon>
        <taxon>lamiids</taxon>
        <taxon>Solanales</taxon>
        <taxon>Solanaceae</taxon>
        <taxon>Nicotianoideae</taxon>
        <taxon>Nicotianeae</taxon>
        <taxon>Nicotiana</taxon>
    </lineage>
</organism>
<evidence type="ECO:0000313" key="4">
    <source>
        <dbReference type="EMBL" id="OIT06618.1"/>
    </source>
</evidence>
<dbReference type="InterPro" id="IPR025486">
    <property type="entry name" value="DUF4378"/>
</dbReference>
<evidence type="ECO:0008006" key="6">
    <source>
        <dbReference type="Google" id="ProtNLM"/>
    </source>
</evidence>
<dbReference type="KEGG" id="nau:109212598"/>
<gene>
    <name evidence="4" type="ORF">A4A49_39239</name>
</gene>
<evidence type="ECO:0000259" key="2">
    <source>
        <dbReference type="Pfam" id="PF12552"/>
    </source>
</evidence>
<dbReference type="OrthoDB" id="952876at2759"/>
<dbReference type="STRING" id="49451.A0A1J6IPH8"/>
<dbReference type="OMA" id="KSQLNCM"/>
<comment type="caution">
    <text evidence="4">The sequence shown here is derived from an EMBL/GenBank/DDBJ whole genome shotgun (WGS) entry which is preliminary data.</text>
</comment>
<proteinExistence type="predicted"/>
<reference evidence="4" key="1">
    <citation type="submission" date="2016-11" db="EMBL/GenBank/DDBJ databases">
        <title>The genome of Nicotiana attenuata.</title>
        <authorList>
            <person name="Xu S."/>
            <person name="Brockmoeller T."/>
            <person name="Gaquerel E."/>
            <person name="Navarro A."/>
            <person name="Kuhl H."/>
            <person name="Gase K."/>
            <person name="Ling Z."/>
            <person name="Zhou W."/>
            <person name="Kreitzer C."/>
            <person name="Stanke M."/>
            <person name="Tang H."/>
            <person name="Lyons E."/>
            <person name="Pandey P."/>
            <person name="Pandey S.P."/>
            <person name="Timmermann B."/>
            <person name="Baldwin I.T."/>
        </authorList>
    </citation>
    <scope>NUCLEOTIDE SEQUENCE [LARGE SCALE GENOMIC DNA]</scope>
    <source>
        <strain evidence="4">UT</strain>
    </source>
</reference>